<reference evidence="2" key="1">
    <citation type="submission" date="2014-08" db="EMBL/GenBank/DDBJ databases">
        <authorList>
            <person name="Falentin Helene"/>
        </authorList>
    </citation>
    <scope>NUCLEOTIDE SEQUENCE</scope>
</reference>
<evidence type="ECO:0000256" key="1">
    <source>
        <dbReference type="ARBA" id="ARBA00022833"/>
    </source>
</evidence>
<evidence type="ECO:0000313" key="2">
    <source>
        <dbReference type="EMBL" id="CEP27643.1"/>
    </source>
</evidence>
<dbReference type="Gene3D" id="3.40.50.10320">
    <property type="entry name" value="LmbE-like"/>
    <property type="match status" value="1"/>
</dbReference>
<organism evidence="2">
    <name type="scientific">Propionibacterium freudenreichii subsp. freudenreichii</name>
    <dbReference type="NCBI Taxonomy" id="66712"/>
    <lineage>
        <taxon>Bacteria</taxon>
        <taxon>Bacillati</taxon>
        <taxon>Actinomycetota</taxon>
        <taxon>Actinomycetes</taxon>
        <taxon>Propionibacteriales</taxon>
        <taxon>Propionibacteriaceae</taxon>
        <taxon>Propionibacterium</taxon>
    </lineage>
</organism>
<dbReference type="PANTHER" id="PTHR12993">
    <property type="entry name" value="N-ACETYLGLUCOSAMINYL-PHOSPHATIDYLINOSITOL DE-N-ACETYLASE-RELATED"/>
    <property type="match status" value="1"/>
</dbReference>
<sequence>MSTAAEIIDQIMNQPAGLSLLVVHAHPDDETLETGPLIAGLTDSGARVDLLTCTRGERGEVVPGVLPAGITQDQLVVQRERELEAACDLLGVRKQYFLGEAPFRAPAQQGRHYLDSGMVWVTPTQAGPAPDASPISLTKSPKKEEIEDLITGLRQREWSAVVSYDDAGSYGHPDHLRTHQVVSAAAKNVGIPCIQILSDPTADVPGAAWFAPDDVRSRDVVVEALRAYRTQLQVLGTTADGTESADEKNDLHIRHVGGQRQEIPTRVGLIAS</sequence>
<dbReference type="PANTHER" id="PTHR12993:SF26">
    <property type="entry name" value="1D-MYO-INOSITOL 2-ACETAMIDO-2-DEOXY-ALPHA-D-GLUCOPYRANOSIDE DEACETYLASE"/>
    <property type="match status" value="1"/>
</dbReference>
<protein>
    <submittedName>
        <fullName evidence="2">LmbE-like protein</fullName>
    </submittedName>
</protein>
<keyword evidence="1" id="KW-0862">Zinc</keyword>
<dbReference type="AlphaFoldDB" id="A0A068VSI6"/>
<proteinExistence type="predicted"/>
<dbReference type="GO" id="GO:0016137">
    <property type="term" value="P:glycoside metabolic process"/>
    <property type="evidence" value="ECO:0007669"/>
    <property type="project" value="UniProtKB-ARBA"/>
</dbReference>
<dbReference type="RefSeq" id="WP_013162062.1">
    <property type="nucleotide sequence ID" value="NZ_HG975481.1"/>
</dbReference>
<dbReference type="SUPFAM" id="SSF102588">
    <property type="entry name" value="LmbE-like"/>
    <property type="match status" value="1"/>
</dbReference>
<dbReference type="InterPro" id="IPR003737">
    <property type="entry name" value="GlcNAc_PI_deacetylase-related"/>
</dbReference>
<dbReference type="GO" id="GO:0016811">
    <property type="term" value="F:hydrolase activity, acting on carbon-nitrogen (but not peptide) bonds, in linear amides"/>
    <property type="evidence" value="ECO:0007669"/>
    <property type="project" value="TreeGrafter"/>
</dbReference>
<gene>
    <name evidence="2" type="ORF">PFCIRM138_04535</name>
</gene>
<dbReference type="Pfam" id="PF02585">
    <property type="entry name" value="PIG-L"/>
    <property type="match status" value="1"/>
</dbReference>
<dbReference type="InterPro" id="IPR024078">
    <property type="entry name" value="LmbE-like_dom_sf"/>
</dbReference>
<accession>A0A068VSI6</accession>
<dbReference type="EMBL" id="LM676439">
    <property type="protein sequence ID" value="CEP27643.1"/>
    <property type="molecule type" value="Genomic_DNA"/>
</dbReference>
<name>A0A068VSI6_PROFF</name>